<reference evidence="4" key="1">
    <citation type="submission" date="2016-05" db="EMBL/GenBank/DDBJ databases">
        <authorList>
            <person name="Lavstsen T."/>
            <person name="Jespersen J.S."/>
        </authorList>
    </citation>
    <scope>NUCLEOTIDE SEQUENCE</scope>
    <source>
        <tissue evidence="4">Brain</tissue>
    </source>
</reference>
<dbReference type="InterPro" id="IPR007527">
    <property type="entry name" value="Znf_SWIM"/>
</dbReference>
<dbReference type="GO" id="GO:0008270">
    <property type="term" value="F:zinc ion binding"/>
    <property type="evidence" value="ECO:0007669"/>
    <property type="project" value="UniProtKB-KW"/>
</dbReference>
<dbReference type="AlphaFoldDB" id="A0A1A7WUQ1"/>
<evidence type="ECO:0000256" key="2">
    <source>
        <dbReference type="SAM" id="MobiDB-lite"/>
    </source>
</evidence>
<dbReference type="PANTHER" id="PTHR35385:SF2">
    <property type="entry name" value="PROTEIN B, PUTATIVE-RELATED"/>
    <property type="match status" value="1"/>
</dbReference>
<reference evidence="4" key="2">
    <citation type="submission" date="2016-06" db="EMBL/GenBank/DDBJ databases">
        <title>The genome of a short-lived fish provides insights into sex chromosome evolution and the genetic control of aging.</title>
        <authorList>
            <person name="Reichwald K."/>
            <person name="Felder M."/>
            <person name="Petzold A."/>
            <person name="Koch P."/>
            <person name="Groth M."/>
            <person name="Platzer M."/>
        </authorList>
    </citation>
    <scope>NUCLEOTIDE SEQUENCE</scope>
    <source>
        <tissue evidence="4">Brain</tissue>
    </source>
</reference>
<keyword evidence="1" id="KW-0863">Zinc-finger</keyword>
<protein>
    <submittedName>
        <fullName evidence="4">Si:dkey-75a21.2</fullName>
    </submittedName>
</protein>
<feature type="domain" description="SWIM-type" evidence="3">
    <location>
        <begin position="563"/>
        <end position="594"/>
    </location>
</feature>
<feature type="region of interest" description="Disordered" evidence="2">
    <location>
        <begin position="624"/>
        <end position="649"/>
    </location>
</feature>
<accession>A0A1A7WUQ1</accession>
<evidence type="ECO:0000313" key="4">
    <source>
        <dbReference type="EMBL" id="SBP09279.1"/>
    </source>
</evidence>
<dbReference type="PANTHER" id="PTHR35385">
    <property type="entry name" value="PROTEIN B, PUTATIVE-RELATED-RELATED"/>
    <property type="match status" value="1"/>
</dbReference>
<organism evidence="4">
    <name type="scientific">Iconisemion striatum</name>
    <dbReference type="NCBI Taxonomy" id="60296"/>
    <lineage>
        <taxon>Eukaryota</taxon>
        <taxon>Metazoa</taxon>
        <taxon>Chordata</taxon>
        <taxon>Craniata</taxon>
        <taxon>Vertebrata</taxon>
        <taxon>Euteleostomi</taxon>
        <taxon>Actinopterygii</taxon>
        <taxon>Neopterygii</taxon>
        <taxon>Teleostei</taxon>
        <taxon>Neoteleostei</taxon>
        <taxon>Acanthomorphata</taxon>
        <taxon>Ovalentaria</taxon>
        <taxon>Atherinomorphae</taxon>
        <taxon>Cyprinodontiformes</taxon>
        <taxon>Nothobranchiidae</taxon>
        <taxon>Iconisemion</taxon>
    </lineage>
</organism>
<keyword evidence="1" id="KW-0479">Metal-binding</keyword>
<keyword evidence="1" id="KW-0862">Zinc</keyword>
<feature type="region of interest" description="Disordered" evidence="2">
    <location>
        <begin position="702"/>
        <end position="744"/>
    </location>
</feature>
<name>A0A1A7WUQ1_9TELE</name>
<proteinExistence type="predicted"/>
<sequence>MNAKCRWCHICVKEKLEDAIPDDLEQLLPEGYCHSICSYRPLEEGFEVTLKLQYFTREEAETWMEDFQRSSRVTLRKEQTFPNTKNKVRRNSYRVNMRCQHKTRNTQFTKKNTHCPAGLYLVVKKHSFSQNRKSRSKDDHIQEGLLMHVTIKHNHNHPLDSAEILQQRSVSRETVEKLEKLFQSGHSPCSALNTLKYDLQEELGDYYVDASADRSICPDFSFCYRLYNSIFKRTFVAASGDSVTKDLQERLAVYNTNQSETCGLMELTADGQIVIAFCTPVMKRIHRQTRHSGEMVVIDTSGYCGKNSRVFLLLTHSAAGGLPLGVIVATSESQNSIATGVKLLQTILPADAFYGRGELGPNVFMTNDCKALRQALKNAFPQTTPLLGAFHVLQAMWRWLWDSHHEVQQEDRQWLLNIFKTMVCAKSPVELNAFYHQALEDPVVLRNHQYRDRLTAVFDQRKDWATCLCTGLSTWCETTNNFVESTMRVLKDSIFYRLKTHTITQLVDLICTRLEAYYTKRLLDVANGRPVRRDFNLDGVHLDRIVQEDESNYTVTSKKGGIYLVNISFAMCTCPAGSNGALCKHQHIVTQAFNLQGSLHHLPVTSFMAKKSLYEMATGIQEEARTTSPLASEDSGAEESIQSEPDAEHVEGRLRSMFDDLMDRFKRDKTFQAPLESFLSSFEKIHTNSGLISALSTFGKRSADSHNIQPTEQSTESDDLETLLGAEQSITSGQSPKRAKWEQQ</sequence>
<feature type="compositionally biased region" description="Polar residues" evidence="2">
    <location>
        <begin position="705"/>
        <end position="714"/>
    </location>
</feature>
<evidence type="ECO:0000256" key="1">
    <source>
        <dbReference type="PROSITE-ProRule" id="PRU00325"/>
    </source>
</evidence>
<evidence type="ECO:0000259" key="3">
    <source>
        <dbReference type="PROSITE" id="PS50966"/>
    </source>
</evidence>
<dbReference type="EMBL" id="HADW01007879">
    <property type="protein sequence ID" value="SBP09279.1"/>
    <property type="molecule type" value="Transcribed_RNA"/>
</dbReference>
<dbReference type="PROSITE" id="PS50966">
    <property type="entry name" value="ZF_SWIM"/>
    <property type="match status" value="1"/>
</dbReference>
<gene>
    <name evidence="4" type="primary">SI:DKEY-75A21.2</name>
</gene>